<dbReference type="OrthoDB" id="10250730at2759"/>
<evidence type="ECO:0000259" key="6">
    <source>
        <dbReference type="SMART" id="SM00849"/>
    </source>
</evidence>
<feature type="non-terminal residue" evidence="7">
    <location>
        <position position="330"/>
    </location>
</feature>
<dbReference type="Gene3D" id="3.60.15.10">
    <property type="entry name" value="Ribonuclease Z/Hydroxyacylglutathione hydrolase-like"/>
    <property type="match status" value="1"/>
</dbReference>
<dbReference type="STRING" id="5539.A0A3E2GVB4"/>
<feature type="non-terminal residue" evidence="7">
    <location>
        <position position="1"/>
    </location>
</feature>
<keyword evidence="3" id="KW-0479">Metal-binding</keyword>
<name>A0A3E2GVB4_SCYLI</name>
<dbReference type="Pfam" id="PF00753">
    <property type="entry name" value="Lactamase_B"/>
    <property type="match status" value="1"/>
</dbReference>
<keyword evidence="8" id="KW-1185">Reference proteome</keyword>
<dbReference type="SMART" id="SM00849">
    <property type="entry name" value="Lactamase_B"/>
    <property type="match status" value="1"/>
</dbReference>
<protein>
    <recommendedName>
        <fullName evidence="6">Metallo-beta-lactamase domain-containing protein</fullName>
    </recommendedName>
</protein>
<reference evidence="7 8" key="1">
    <citation type="submission" date="2018-05" db="EMBL/GenBank/DDBJ databases">
        <title>Draft genome sequence of Scytalidium lignicola DSM 105466, a ubiquitous saprotrophic fungus.</title>
        <authorList>
            <person name="Buettner E."/>
            <person name="Gebauer A.M."/>
            <person name="Hofrichter M."/>
            <person name="Liers C."/>
            <person name="Kellner H."/>
        </authorList>
    </citation>
    <scope>NUCLEOTIDE SEQUENCE [LARGE SCALE GENOMIC DNA]</scope>
    <source>
        <strain evidence="7 8">DSM 105466</strain>
    </source>
</reference>
<evidence type="ECO:0000256" key="1">
    <source>
        <dbReference type="ARBA" id="ARBA00001947"/>
    </source>
</evidence>
<dbReference type="GO" id="GO:0016787">
    <property type="term" value="F:hydrolase activity"/>
    <property type="evidence" value="ECO:0007669"/>
    <property type="project" value="UniProtKB-KW"/>
</dbReference>
<keyword evidence="4" id="KW-0378">Hydrolase</keyword>
<dbReference type="GO" id="GO:0046872">
    <property type="term" value="F:metal ion binding"/>
    <property type="evidence" value="ECO:0007669"/>
    <property type="project" value="UniProtKB-KW"/>
</dbReference>
<dbReference type="AlphaFoldDB" id="A0A3E2GVB4"/>
<dbReference type="OMA" id="YMGGDAC"/>
<dbReference type="SUPFAM" id="SSF56281">
    <property type="entry name" value="Metallo-hydrolase/oxidoreductase"/>
    <property type="match status" value="1"/>
</dbReference>
<evidence type="ECO:0000256" key="3">
    <source>
        <dbReference type="ARBA" id="ARBA00022723"/>
    </source>
</evidence>
<comment type="cofactor">
    <cofactor evidence="1">
        <name>Zn(2+)</name>
        <dbReference type="ChEBI" id="CHEBI:29105"/>
    </cofactor>
</comment>
<gene>
    <name evidence="7" type="ORF">B7463_g11212</name>
</gene>
<sequence length="330" mass="36975">MSTVRVEQNAPPSPPPEKTAATVQVHALTAGHLTLPENHFVHPASDLARSTVPSLAFLIQHENLENGKKTRIVFDLGLRRDLERYPEPIQRHAATRQPISTDPDIVKSLAAGGLTPNDIDYVMYSHVHWDHIGEPRDFTRSTFIIGPGSMDLLQGTSSSLRGSHSHFEQDLLPQSRTFELNPTSIKKELNNHKILTVDQPGVPNFQRPWVSYLNLPSTIDLFQDGSLYIVDAPGHLPGHINLLARTGPEESVYLAGDACHDRRILRKEKTIGTWCDSEGFTCCIHSNREAAEQTIERIRGLENGGIEVIFAHDIEWEWNPENRSRFWGSG</sequence>
<evidence type="ECO:0000313" key="8">
    <source>
        <dbReference type="Proteomes" id="UP000258309"/>
    </source>
</evidence>
<dbReference type="PANTHER" id="PTHR42978:SF2">
    <property type="entry name" value="102 KBASES UNSTABLE REGION: FROM 1 TO 119443"/>
    <property type="match status" value="1"/>
</dbReference>
<evidence type="ECO:0000256" key="4">
    <source>
        <dbReference type="ARBA" id="ARBA00022801"/>
    </source>
</evidence>
<proteinExistence type="inferred from homology"/>
<dbReference type="InterPro" id="IPR051013">
    <property type="entry name" value="MBL_superfamily_lactonases"/>
</dbReference>
<dbReference type="InterPro" id="IPR036866">
    <property type="entry name" value="RibonucZ/Hydroxyglut_hydro"/>
</dbReference>
<dbReference type="EMBL" id="NCSJ02000361">
    <property type="protein sequence ID" value="RFU25125.1"/>
    <property type="molecule type" value="Genomic_DNA"/>
</dbReference>
<evidence type="ECO:0000256" key="2">
    <source>
        <dbReference type="ARBA" id="ARBA00007749"/>
    </source>
</evidence>
<evidence type="ECO:0000313" key="7">
    <source>
        <dbReference type="EMBL" id="RFU25125.1"/>
    </source>
</evidence>
<accession>A0A3E2GVB4</accession>
<feature type="domain" description="Metallo-beta-lactamase" evidence="6">
    <location>
        <begin position="53"/>
        <end position="312"/>
    </location>
</feature>
<dbReference type="CDD" id="cd07730">
    <property type="entry name" value="metallo-hydrolase-like_MBL-fold"/>
    <property type="match status" value="1"/>
</dbReference>
<dbReference type="Proteomes" id="UP000258309">
    <property type="component" value="Unassembled WGS sequence"/>
</dbReference>
<organism evidence="7 8">
    <name type="scientific">Scytalidium lignicola</name>
    <name type="common">Hyphomycete</name>
    <dbReference type="NCBI Taxonomy" id="5539"/>
    <lineage>
        <taxon>Eukaryota</taxon>
        <taxon>Fungi</taxon>
        <taxon>Dikarya</taxon>
        <taxon>Ascomycota</taxon>
        <taxon>Pezizomycotina</taxon>
        <taxon>Leotiomycetes</taxon>
        <taxon>Leotiomycetes incertae sedis</taxon>
        <taxon>Scytalidium</taxon>
    </lineage>
</organism>
<dbReference type="PANTHER" id="PTHR42978">
    <property type="entry name" value="QUORUM-QUENCHING LACTONASE YTNP-RELATED-RELATED"/>
    <property type="match status" value="1"/>
</dbReference>
<comment type="similarity">
    <text evidence="2">Belongs to the metallo-beta-lactamase superfamily.</text>
</comment>
<comment type="caution">
    <text evidence="7">The sequence shown here is derived from an EMBL/GenBank/DDBJ whole genome shotgun (WGS) entry which is preliminary data.</text>
</comment>
<dbReference type="InterPro" id="IPR001279">
    <property type="entry name" value="Metallo-B-lactamas"/>
</dbReference>
<keyword evidence="5" id="KW-0862">Zinc</keyword>
<evidence type="ECO:0000256" key="5">
    <source>
        <dbReference type="ARBA" id="ARBA00022833"/>
    </source>
</evidence>